<dbReference type="Proteomes" id="UP000256686">
    <property type="component" value="Unassembled WGS sequence"/>
</dbReference>
<organism evidence="1 2">
    <name type="scientific">Chryseobacterium pennae</name>
    <dbReference type="NCBI Taxonomy" id="2258962"/>
    <lineage>
        <taxon>Bacteria</taxon>
        <taxon>Pseudomonadati</taxon>
        <taxon>Bacteroidota</taxon>
        <taxon>Flavobacteriia</taxon>
        <taxon>Flavobacteriales</taxon>
        <taxon>Weeksellaceae</taxon>
        <taxon>Chryseobacterium group</taxon>
        <taxon>Chryseobacterium</taxon>
    </lineage>
</organism>
<dbReference type="Gene3D" id="2.180.10.10">
    <property type="entry name" value="RHS repeat-associated core"/>
    <property type="match status" value="1"/>
</dbReference>
<accession>A0A3D9CCQ7</accession>
<evidence type="ECO:0000313" key="2">
    <source>
        <dbReference type="Proteomes" id="UP000256686"/>
    </source>
</evidence>
<keyword evidence="2" id="KW-1185">Reference proteome</keyword>
<gene>
    <name evidence="1" type="ORF">DRF65_02720</name>
</gene>
<dbReference type="AlphaFoldDB" id="A0A3D9CCQ7"/>
<reference evidence="2" key="1">
    <citation type="submission" date="2018-06" db="EMBL/GenBank/DDBJ databases">
        <authorList>
            <person name="Lum Nde A."/>
            <person name="Hugo C."/>
        </authorList>
    </citation>
    <scope>NUCLEOTIDE SEQUENCE [LARGE SCALE GENOMIC DNA]</scope>
    <source>
        <strain evidence="2">1_F178</strain>
    </source>
</reference>
<comment type="caution">
    <text evidence="1">The sequence shown here is derived from an EMBL/GenBank/DDBJ whole genome shotgun (WGS) entry which is preliminary data.</text>
</comment>
<dbReference type="EMBL" id="QNVT01000002">
    <property type="protein sequence ID" value="REC63645.1"/>
    <property type="molecule type" value="Genomic_DNA"/>
</dbReference>
<name>A0A3D9CCQ7_9FLAO</name>
<evidence type="ECO:0008006" key="3">
    <source>
        <dbReference type="Google" id="ProtNLM"/>
    </source>
</evidence>
<sequence>MAVFFITKEIPKFVETGNNTSFLRKTKNSMKQILLLSLSVLMLISCQKKNQNQAKEQEDLPMVSASKVKVPILQKNYKTLQIQGRVKSIEVTGYQQSILHADMEHSVTKTIYKFDENGNLTEETAYLQNNEFGRRYQYYYDAMGNAVKTVGFEESDKKKSVNRLTLNKKGIVISDKKIEFSKTKNNEDTIRRREYINDIKEMNDAVLSYSSYEKSKPKQTTQWIKQYKNGNLISEKTSNNLPEGETETTYSYDSNNNLIMQEETGLYPIVRKWKYDKKGNAIYQQVVNDKESIFSELKKTFDEYGNITELTVIENGKIDERVSVKYEYTYDSQHNWIQMKRFTLNGDKISVTDRKIVYY</sequence>
<protein>
    <recommendedName>
        <fullName evidence="3">YD repeat-containing protein</fullName>
    </recommendedName>
</protein>
<proteinExistence type="predicted"/>
<evidence type="ECO:0000313" key="1">
    <source>
        <dbReference type="EMBL" id="REC63645.1"/>
    </source>
</evidence>